<proteinExistence type="inferred from homology"/>
<dbReference type="GO" id="GO:0032299">
    <property type="term" value="C:ribonuclease H2 complex"/>
    <property type="evidence" value="ECO:0007669"/>
    <property type="project" value="TreeGrafter"/>
</dbReference>
<evidence type="ECO:0000256" key="7">
    <source>
        <dbReference type="ARBA" id="ARBA00019179"/>
    </source>
</evidence>
<keyword evidence="8 14" id="KW-0963">Cytoplasm</keyword>
<dbReference type="GO" id="GO:0030145">
    <property type="term" value="F:manganese ion binding"/>
    <property type="evidence" value="ECO:0007669"/>
    <property type="project" value="UniProtKB-UniRule"/>
</dbReference>
<name>A0A1G9HWV7_9RHOB</name>
<evidence type="ECO:0000256" key="4">
    <source>
        <dbReference type="ARBA" id="ARBA00004496"/>
    </source>
</evidence>
<dbReference type="Gene3D" id="3.30.420.10">
    <property type="entry name" value="Ribonuclease H-like superfamily/Ribonuclease H"/>
    <property type="match status" value="1"/>
</dbReference>
<evidence type="ECO:0000256" key="9">
    <source>
        <dbReference type="ARBA" id="ARBA00022722"/>
    </source>
</evidence>
<dbReference type="InterPro" id="IPR012337">
    <property type="entry name" value="RNaseH-like_sf"/>
</dbReference>
<dbReference type="PANTHER" id="PTHR10954:SF18">
    <property type="entry name" value="RIBONUCLEASE HII"/>
    <property type="match status" value="1"/>
</dbReference>
<reference evidence="19" key="1">
    <citation type="submission" date="2016-10" db="EMBL/GenBank/DDBJ databases">
        <authorList>
            <person name="Varghese N."/>
            <person name="Submissions S."/>
        </authorList>
    </citation>
    <scope>NUCLEOTIDE SEQUENCE [LARGE SCALE GENOMIC DNA]</scope>
    <source>
        <strain evidence="19">CGMCC 1.7655</strain>
    </source>
</reference>
<comment type="cofactor">
    <cofactor evidence="2">
        <name>Mg(2+)</name>
        <dbReference type="ChEBI" id="CHEBI:18420"/>
    </cofactor>
</comment>
<keyword evidence="13 14" id="KW-0464">Manganese</keyword>
<dbReference type="GO" id="GO:0003723">
    <property type="term" value="F:RNA binding"/>
    <property type="evidence" value="ECO:0007669"/>
    <property type="project" value="UniProtKB-UniRule"/>
</dbReference>
<comment type="cofactor">
    <cofactor evidence="14 15">
        <name>Mn(2+)</name>
        <dbReference type="ChEBI" id="CHEBI:29035"/>
    </cofactor>
    <cofactor evidence="14 15">
        <name>Mg(2+)</name>
        <dbReference type="ChEBI" id="CHEBI:18420"/>
    </cofactor>
    <text evidence="14 15">Manganese or magnesium. Binds 1 divalent metal ion per monomer in the absence of substrate. May bind a second metal ion after substrate binding.</text>
</comment>
<evidence type="ECO:0000256" key="3">
    <source>
        <dbReference type="ARBA" id="ARBA00004065"/>
    </source>
</evidence>
<evidence type="ECO:0000256" key="1">
    <source>
        <dbReference type="ARBA" id="ARBA00000077"/>
    </source>
</evidence>
<sequence>MKEPRPRPTFRHERACMAQGARFICGVDEVGRGPLAGPVTAAAVILPRKGIPRGLDDSKKLSPAKRRQLAEQIKDCADWSIAHASVEEIGQLNIHYASHLAMRRAVAGLRQRPCMALVDGKRLPWGLDCPAEAIVRGDAACLSIAAASIIAKVERDRIMSDLAQQFPGYGWEQNMGYPTETHRRALAEKGATPFHRMGFPAIHKILCPDPSLNL</sequence>
<dbReference type="EMBL" id="FNGE01000007">
    <property type="protein sequence ID" value="SDL17342.1"/>
    <property type="molecule type" value="Genomic_DNA"/>
</dbReference>
<evidence type="ECO:0000256" key="11">
    <source>
        <dbReference type="ARBA" id="ARBA00022759"/>
    </source>
</evidence>
<dbReference type="CDD" id="cd07182">
    <property type="entry name" value="RNase_HII_bacteria_HII_like"/>
    <property type="match status" value="1"/>
</dbReference>
<gene>
    <name evidence="14" type="primary">rnhB</name>
    <name evidence="18" type="ORF">SAMN04487971_10747</name>
</gene>
<feature type="binding site" evidence="14 15">
    <location>
        <position position="119"/>
    </location>
    <ligand>
        <name>a divalent metal cation</name>
        <dbReference type="ChEBI" id="CHEBI:60240"/>
    </ligand>
</feature>
<dbReference type="RefSeq" id="WP_090754958.1">
    <property type="nucleotide sequence ID" value="NZ_FNGE01000007.1"/>
</dbReference>
<dbReference type="SUPFAM" id="SSF53098">
    <property type="entry name" value="Ribonuclease H-like"/>
    <property type="match status" value="1"/>
</dbReference>
<feature type="domain" description="RNase H type-2" evidence="17">
    <location>
        <begin position="22"/>
        <end position="211"/>
    </location>
</feature>
<dbReference type="InterPro" id="IPR036397">
    <property type="entry name" value="RNaseH_sf"/>
</dbReference>
<evidence type="ECO:0000313" key="18">
    <source>
        <dbReference type="EMBL" id="SDL17342.1"/>
    </source>
</evidence>
<keyword evidence="11 14" id="KW-0255">Endonuclease</keyword>
<dbReference type="EC" id="3.1.26.4" evidence="6 14"/>
<dbReference type="GO" id="GO:0005737">
    <property type="term" value="C:cytoplasm"/>
    <property type="evidence" value="ECO:0007669"/>
    <property type="project" value="UniProtKB-SubCell"/>
</dbReference>
<dbReference type="STRING" id="525640.SAMN04487971_10747"/>
<evidence type="ECO:0000256" key="15">
    <source>
        <dbReference type="PROSITE-ProRule" id="PRU01319"/>
    </source>
</evidence>
<keyword evidence="19" id="KW-1185">Reference proteome</keyword>
<comment type="function">
    <text evidence="3 14 16">Endonuclease that specifically degrades the RNA of RNA-DNA hybrids.</text>
</comment>
<organism evidence="18 19">
    <name type="scientific">Paracoccus chinensis</name>
    <dbReference type="NCBI Taxonomy" id="525640"/>
    <lineage>
        <taxon>Bacteria</taxon>
        <taxon>Pseudomonadati</taxon>
        <taxon>Pseudomonadota</taxon>
        <taxon>Alphaproteobacteria</taxon>
        <taxon>Rhodobacterales</taxon>
        <taxon>Paracoccaceae</taxon>
        <taxon>Paracoccus</taxon>
    </lineage>
</organism>
<evidence type="ECO:0000256" key="5">
    <source>
        <dbReference type="ARBA" id="ARBA00007383"/>
    </source>
</evidence>
<evidence type="ECO:0000313" key="19">
    <source>
        <dbReference type="Proteomes" id="UP000199555"/>
    </source>
</evidence>
<dbReference type="AlphaFoldDB" id="A0A1G9HWV7"/>
<evidence type="ECO:0000256" key="10">
    <source>
        <dbReference type="ARBA" id="ARBA00022723"/>
    </source>
</evidence>
<dbReference type="InterPro" id="IPR022898">
    <property type="entry name" value="RNase_HII"/>
</dbReference>
<comment type="catalytic activity">
    <reaction evidence="1 14 15 16">
        <text>Endonucleolytic cleavage to 5'-phosphomonoester.</text>
        <dbReference type="EC" id="3.1.26.4"/>
    </reaction>
</comment>
<evidence type="ECO:0000256" key="13">
    <source>
        <dbReference type="ARBA" id="ARBA00023211"/>
    </source>
</evidence>
<evidence type="ECO:0000256" key="12">
    <source>
        <dbReference type="ARBA" id="ARBA00022801"/>
    </source>
</evidence>
<keyword evidence="9 14" id="KW-0540">Nuclease</keyword>
<evidence type="ECO:0000256" key="16">
    <source>
        <dbReference type="RuleBase" id="RU003515"/>
    </source>
</evidence>
<dbReference type="GO" id="GO:0004523">
    <property type="term" value="F:RNA-DNA hybrid ribonuclease activity"/>
    <property type="evidence" value="ECO:0007669"/>
    <property type="project" value="UniProtKB-UniRule"/>
</dbReference>
<dbReference type="InterPro" id="IPR024567">
    <property type="entry name" value="RNase_HII/HIII_dom"/>
</dbReference>
<evidence type="ECO:0000256" key="2">
    <source>
        <dbReference type="ARBA" id="ARBA00001946"/>
    </source>
</evidence>
<dbReference type="Proteomes" id="UP000199555">
    <property type="component" value="Unassembled WGS sequence"/>
</dbReference>
<evidence type="ECO:0000256" key="8">
    <source>
        <dbReference type="ARBA" id="ARBA00022490"/>
    </source>
</evidence>
<evidence type="ECO:0000259" key="17">
    <source>
        <dbReference type="PROSITE" id="PS51975"/>
    </source>
</evidence>
<dbReference type="PROSITE" id="PS51975">
    <property type="entry name" value="RNASE_H_2"/>
    <property type="match status" value="1"/>
</dbReference>
<feature type="binding site" evidence="14 15">
    <location>
        <position position="29"/>
    </location>
    <ligand>
        <name>a divalent metal cation</name>
        <dbReference type="ChEBI" id="CHEBI:60240"/>
    </ligand>
</feature>
<dbReference type="Pfam" id="PF01351">
    <property type="entry name" value="RNase_HII"/>
    <property type="match status" value="1"/>
</dbReference>
<dbReference type="GO" id="GO:0006298">
    <property type="term" value="P:mismatch repair"/>
    <property type="evidence" value="ECO:0007669"/>
    <property type="project" value="TreeGrafter"/>
</dbReference>
<keyword evidence="10 14" id="KW-0479">Metal-binding</keyword>
<keyword evidence="12 14" id="KW-0378">Hydrolase</keyword>
<dbReference type="InterPro" id="IPR001352">
    <property type="entry name" value="RNase_HII/HIII"/>
</dbReference>
<dbReference type="PANTHER" id="PTHR10954">
    <property type="entry name" value="RIBONUCLEASE H2 SUBUNIT A"/>
    <property type="match status" value="1"/>
</dbReference>
<evidence type="ECO:0000256" key="6">
    <source>
        <dbReference type="ARBA" id="ARBA00012180"/>
    </source>
</evidence>
<protein>
    <recommendedName>
        <fullName evidence="7 14">Ribonuclease HII</fullName>
        <shortName evidence="14">RNase HII</shortName>
        <ecNumber evidence="6 14">3.1.26.4</ecNumber>
    </recommendedName>
</protein>
<dbReference type="GO" id="GO:0043137">
    <property type="term" value="P:DNA replication, removal of RNA primer"/>
    <property type="evidence" value="ECO:0007669"/>
    <property type="project" value="TreeGrafter"/>
</dbReference>
<evidence type="ECO:0000256" key="14">
    <source>
        <dbReference type="HAMAP-Rule" id="MF_00052"/>
    </source>
</evidence>
<accession>A0A1G9HWV7</accession>
<feature type="binding site" evidence="14 15">
    <location>
        <position position="28"/>
    </location>
    <ligand>
        <name>a divalent metal cation</name>
        <dbReference type="ChEBI" id="CHEBI:60240"/>
    </ligand>
</feature>
<dbReference type="NCBIfam" id="NF000595">
    <property type="entry name" value="PRK00015.1-3"/>
    <property type="match status" value="1"/>
</dbReference>
<comment type="subcellular location">
    <subcellularLocation>
        <location evidence="4 14">Cytoplasm</location>
    </subcellularLocation>
</comment>
<dbReference type="HAMAP" id="MF_00052_B">
    <property type="entry name" value="RNase_HII_B"/>
    <property type="match status" value="1"/>
</dbReference>
<comment type="similarity">
    <text evidence="5 14 16">Belongs to the RNase HII family.</text>
</comment>